<accession>A0A4Z0QBF3</accession>
<comment type="function">
    <text evidence="2">Exopeptidase that catalyzes the hydrolytic cleavage of multi-L-arginyl-poly-L-aspartic acid (cyanophycin; a water-insoluble reserve polymer) into aspartate-arginine dipeptides.</text>
</comment>
<evidence type="ECO:0000256" key="2">
    <source>
        <dbReference type="ARBA" id="ARBA00002039"/>
    </source>
</evidence>
<feature type="compositionally biased region" description="Basic and acidic residues" evidence="10">
    <location>
        <begin position="32"/>
        <end position="43"/>
    </location>
</feature>
<dbReference type="OrthoDB" id="9799980at2"/>
<keyword evidence="6" id="KW-0645">Protease</keyword>
<dbReference type="GO" id="GO:0008236">
    <property type="term" value="F:serine-type peptidase activity"/>
    <property type="evidence" value="ECO:0007669"/>
    <property type="project" value="UniProtKB-KW"/>
</dbReference>
<dbReference type="Proteomes" id="UP000298471">
    <property type="component" value="Unassembled WGS sequence"/>
</dbReference>
<evidence type="ECO:0000256" key="4">
    <source>
        <dbReference type="ARBA" id="ARBA00013115"/>
    </source>
</evidence>
<evidence type="ECO:0000256" key="5">
    <source>
        <dbReference type="ARBA" id="ARBA00015719"/>
    </source>
</evidence>
<keyword evidence="12" id="KW-1185">Reference proteome</keyword>
<dbReference type="InterPro" id="IPR011811">
    <property type="entry name" value="Peptidase_S51_cyanophycinase"/>
</dbReference>
<dbReference type="SUPFAM" id="SSF52317">
    <property type="entry name" value="Class I glutamine amidotransferase-like"/>
    <property type="match status" value="1"/>
</dbReference>
<evidence type="ECO:0000256" key="10">
    <source>
        <dbReference type="SAM" id="MobiDB-lite"/>
    </source>
</evidence>
<evidence type="ECO:0000256" key="8">
    <source>
        <dbReference type="ARBA" id="ARBA00022825"/>
    </source>
</evidence>
<evidence type="ECO:0000313" key="11">
    <source>
        <dbReference type="EMBL" id="TGE27360.1"/>
    </source>
</evidence>
<evidence type="ECO:0000256" key="6">
    <source>
        <dbReference type="ARBA" id="ARBA00022670"/>
    </source>
</evidence>
<proteinExistence type="inferred from homology"/>
<dbReference type="AlphaFoldDB" id="A0A4Z0QBF3"/>
<dbReference type="NCBIfam" id="TIGR02069">
    <property type="entry name" value="cyanophycinase"/>
    <property type="match status" value="1"/>
</dbReference>
<dbReference type="RefSeq" id="WP_135395260.1">
    <property type="nucleotide sequence ID" value="NZ_SRMB01000002.1"/>
</dbReference>
<feature type="active site" description="Charge relay system" evidence="9">
    <location>
        <position position="206"/>
    </location>
</feature>
<dbReference type="GO" id="GO:0004180">
    <property type="term" value="F:carboxypeptidase activity"/>
    <property type="evidence" value="ECO:0007669"/>
    <property type="project" value="UniProtKB-KW"/>
</dbReference>
<evidence type="ECO:0000256" key="1">
    <source>
        <dbReference type="ARBA" id="ARBA00001092"/>
    </source>
</evidence>
<gene>
    <name evidence="11" type="ORF">E5K02_13330</name>
</gene>
<comment type="similarity">
    <text evidence="3">Belongs to the peptidase S51 family.</text>
</comment>
<evidence type="ECO:0000256" key="3">
    <source>
        <dbReference type="ARBA" id="ARBA00006534"/>
    </source>
</evidence>
<dbReference type="PIRSF" id="PIRSF032067">
    <property type="entry name" value="Cyanophycinase"/>
    <property type="match status" value="1"/>
</dbReference>
<organism evidence="11 12">
    <name type="scientific">Hymenobacter metallicola</name>
    <dbReference type="NCBI Taxonomy" id="2563114"/>
    <lineage>
        <taxon>Bacteria</taxon>
        <taxon>Pseudomonadati</taxon>
        <taxon>Bacteroidota</taxon>
        <taxon>Cytophagia</taxon>
        <taxon>Cytophagales</taxon>
        <taxon>Hymenobacteraceae</taxon>
        <taxon>Hymenobacter</taxon>
    </lineage>
</organism>
<feature type="region of interest" description="Disordered" evidence="10">
    <location>
        <begin position="31"/>
        <end position="51"/>
    </location>
</feature>
<dbReference type="PANTHER" id="PTHR36175:SF1">
    <property type="entry name" value="CYANOPHYCINASE"/>
    <property type="match status" value="1"/>
</dbReference>
<feature type="active site" description="Charge relay system" evidence="9">
    <location>
        <position position="233"/>
    </location>
</feature>
<dbReference type="Pfam" id="PF03575">
    <property type="entry name" value="Peptidase_S51"/>
    <property type="match status" value="1"/>
</dbReference>
<keyword evidence="7 11" id="KW-0378">Hydrolase</keyword>
<feature type="region of interest" description="Disordered" evidence="10">
    <location>
        <begin position="1"/>
        <end position="20"/>
    </location>
</feature>
<name>A0A4Z0QBF3_9BACT</name>
<dbReference type="GO" id="GO:0008241">
    <property type="term" value="F:peptidyl-dipeptidase activity"/>
    <property type="evidence" value="ECO:0007669"/>
    <property type="project" value="UniProtKB-EC"/>
</dbReference>
<dbReference type="CDD" id="cd03145">
    <property type="entry name" value="GAT1_cyanophycinase"/>
    <property type="match status" value="1"/>
</dbReference>
<sequence length="301" mass="32761">MPGRKNKPTPSLDSTRQTCPIPQGILIAVGGHENKGEDPEKGSNQDQNRNFVPDGILTRFVEELAGNDPLVIVIPTASSVPKEAARDYHEVFGRLGVKRVETLDIQERADANHEDTLKLVNEAAGFWFTGGDQLRLTAILGGTQLLQRLKERYTYERIIIGGTSAGASAMSTPMIYEGRNDAGMRKGEIAITTGLQFMHDVAIDTHFIARGRIVRMAQIIATNPTCLGLGLEEDTGVVVSEGYKVEVIGSGLVTVLEGNNCTATNIYDISPNTPFSIRDLALHFLAAGEKYELPRPPELHL</sequence>
<comment type="caution">
    <text evidence="11">The sequence shown here is derived from an EMBL/GenBank/DDBJ whole genome shotgun (WGS) entry which is preliminary data.</text>
</comment>
<protein>
    <recommendedName>
        <fullName evidence="5">Cyanophycinase</fullName>
        <ecNumber evidence="4">3.4.15.6</ecNumber>
    </recommendedName>
</protein>
<comment type="catalytic activity">
    <reaction evidence="1">
        <text>[L-4-(L-arginin-2-N-yl)aspartate](n) + H2O = [L-4-(L-arginin-2-N-yl)aspartate](n-1) + L-4-(L-arginin-2-N-yl)aspartate</text>
        <dbReference type="Rhea" id="RHEA:12845"/>
        <dbReference type="Rhea" id="RHEA-COMP:13728"/>
        <dbReference type="Rhea" id="RHEA-COMP:13734"/>
        <dbReference type="ChEBI" id="CHEBI:15377"/>
        <dbReference type="ChEBI" id="CHEBI:137986"/>
        <dbReference type="ChEBI" id="CHEBI:137991"/>
        <dbReference type="EC" id="3.4.15.6"/>
    </reaction>
</comment>
<reference evidence="11 12" key="1">
    <citation type="submission" date="2019-04" db="EMBL/GenBank/DDBJ databases">
        <authorList>
            <person name="Feng G."/>
            <person name="Zhang J."/>
            <person name="Zhu H."/>
        </authorList>
    </citation>
    <scope>NUCLEOTIDE SEQUENCE [LARGE SCALE GENOMIC DNA]</scope>
    <source>
        <strain evidence="11 12">9PBR-1</strain>
    </source>
</reference>
<evidence type="ECO:0000256" key="7">
    <source>
        <dbReference type="ARBA" id="ARBA00022801"/>
    </source>
</evidence>
<dbReference type="Gene3D" id="3.40.50.880">
    <property type="match status" value="1"/>
</dbReference>
<dbReference type="GO" id="GO:0006508">
    <property type="term" value="P:proteolysis"/>
    <property type="evidence" value="ECO:0007669"/>
    <property type="project" value="UniProtKB-KW"/>
</dbReference>
<dbReference type="PANTHER" id="PTHR36175">
    <property type="entry name" value="CYANOPHYCINASE"/>
    <property type="match status" value="1"/>
</dbReference>
<feature type="active site" description="Charge relay system" evidence="9">
    <location>
        <position position="164"/>
    </location>
</feature>
<dbReference type="EMBL" id="SRMB01000002">
    <property type="protein sequence ID" value="TGE27360.1"/>
    <property type="molecule type" value="Genomic_DNA"/>
</dbReference>
<evidence type="ECO:0000313" key="12">
    <source>
        <dbReference type="Proteomes" id="UP000298471"/>
    </source>
</evidence>
<keyword evidence="11" id="KW-0121">Carboxypeptidase</keyword>
<dbReference type="InterPro" id="IPR005320">
    <property type="entry name" value="Peptidase_S51"/>
</dbReference>
<feature type="compositionally biased region" description="Polar residues" evidence="10">
    <location>
        <begin position="8"/>
        <end position="20"/>
    </location>
</feature>
<dbReference type="EC" id="3.4.15.6" evidence="4"/>
<evidence type="ECO:0000256" key="9">
    <source>
        <dbReference type="PIRSR" id="PIRSR032067-1"/>
    </source>
</evidence>
<keyword evidence="8" id="KW-0720">Serine protease</keyword>
<dbReference type="InterPro" id="IPR029062">
    <property type="entry name" value="Class_I_gatase-like"/>
</dbReference>